<comment type="caution">
    <text evidence="2">The sequence shown here is derived from an EMBL/GenBank/DDBJ whole genome shotgun (WGS) entry which is preliminary data.</text>
</comment>
<evidence type="ECO:0008006" key="4">
    <source>
        <dbReference type="Google" id="ProtNLM"/>
    </source>
</evidence>
<proteinExistence type="predicted"/>
<evidence type="ECO:0000313" key="2">
    <source>
        <dbReference type="EMBL" id="RNI33698.1"/>
    </source>
</evidence>
<feature type="chain" id="PRO_5018000730" description="Lipocalin-like domain-containing protein" evidence="1">
    <location>
        <begin position="22"/>
        <end position="122"/>
    </location>
</feature>
<dbReference type="RefSeq" id="WP_123122184.1">
    <property type="nucleotide sequence ID" value="NZ_RJJR01000017.1"/>
</dbReference>
<protein>
    <recommendedName>
        <fullName evidence="4">Lipocalin-like domain-containing protein</fullName>
    </recommendedName>
</protein>
<keyword evidence="3" id="KW-1185">Reference proteome</keyword>
<accession>A0A3M9N9Q4</accession>
<feature type="signal peptide" evidence="1">
    <location>
        <begin position="1"/>
        <end position="21"/>
    </location>
</feature>
<sequence>MKQILSLLIGSFLTCSLQAQLANTKWQGKLDIQGGMDVVFNFGKDTVDAVIPESGENIEASLYTLTDSVLTFQKLYGGSQCDTTVGKYKYVITGNEMTLSLISDSCYDRATAIGTMKLEKKE</sequence>
<dbReference type="EMBL" id="RJJR01000017">
    <property type="protein sequence ID" value="RNI33698.1"/>
    <property type="molecule type" value="Genomic_DNA"/>
</dbReference>
<organism evidence="2 3">
    <name type="scientific">Hanamia caeni</name>
    <dbReference type="NCBI Taxonomy" id="2294116"/>
    <lineage>
        <taxon>Bacteria</taxon>
        <taxon>Pseudomonadati</taxon>
        <taxon>Bacteroidota</taxon>
        <taxon>Chitinophagia</taxon>
        <taxon>Chitinophagales</taxon>
        <taxon>Chitinophagaceae</taxon>
        <taxon>Hanamia</taxon>
    </lineage>
</organism>
<dbReference type="AlphaFoldDB" id="A0A3M9N9Q4"/>
<reference evidence="2 3" key="1">
    <citation type="submission" date="2018-11" db="EMBL/GenBank/DDBJ databases">
        <title>Draft genome sequence of Ferruginibacter sp. BO-59.</title>
        <authorList>
            <person name="Im W.T."/>
        </authorList>
    </citation>
    <scope>NUCLEOTIDE SEQUENCE [LARGE SCALE GENOMIC DNA]</scope>
    <source>
        <strain evidence="2 3">BO-59</strain>
    </source>
</reference>
<evidence type="ECO:0000313" key="3">
    <source>
        <dbReference type="Proteomes" id="UP000267223"/>
    </source>
</evidence>
<evidence type="ECO:0000256" key="1">
    <source>
        <dbReference type="SAM" id="SignalP"/>
    </source>
</evidence>
<keyword evidence="1" id="KW-0732">Signal</keyword>
<dbReference type="OrthoDB" id="1260349at2"/>
<dbReference type="Proteomes" id="UP000267223">
    <property type="component" value="Unassembled WGS sequence"/>
</dbReference>
<name>A0A3M9N9Q4_9BACT</name>
<gene>
    <name evidence="2" type="ORF">EFY79_18270</name>
</gene>